<proteinExistence type="inferred from homology"/>
<evidence type="ECO:0000256" key="3">
    <source>
        <dbReference type="ARBA" id="ARBA00022729"/>
    </source>
</evidence>
<dbReference type="Proteomes" id="UP000031408">
    <property type="component" value="Unassembled WGS sequence"/>
</dbReference>
<reference evidence="8 9" key="1">
    <citation type="submission" date="2014-11" db="EMBL/GenBank/DDBJ databases">
        <title>Genome sequence of Flavihumibacter solisilvae 3-3.</title>
        <authorList>
            <person name="Zhou G."/>
            <person name="Li M."/>
            <person name="Wang G."/>
        </authorList>
    </citation>
    <scope>NUCLEOTIDE SEQUENCE [LARGE SCALE GENOMIC DNA]</scope>
    <source>
        <strain evidence="8 9">3-3</strain>
    </source>
</reference>
<dbReference type="OrthoDB" id="9794888at2"/>
<dbReference type="SUPFAM" id="SSF48452">
    <property type="entry name" value="TPR-like"/>
    <property type="match status" value="1"/>
</dbReference>
<comment type="subcellular location">
    <subcellularLocation>
        <location evidence="1">Cell outer membrane</location>
    </subcellularLocation>
</comment>
<evidence type="ECO:0000256" key="2">
    <source>
        <dbReference type="ARBA" id="ARBA00006275"/>
    </source>
</evidence>
<evidence type="ECO:0000313" key="8">
    <source>
        <dbReference type="EMBL" id="KIC92907.1"/>
    </source>
</evidence>
<dbReference type="GO" id="GO:0009279">
    <property type="term" value="C:cell outer membrane"/>
    <property type="evidence" value="ECO:0007669"/>
    <property type="project" value="UniProtKB-SubCell"/>
</dbReference>
<evidence type="ECO:0000313" key="9">
    <source>
        <dbReference type="Proteomes" id="UP000031408"/>
    </source>
</evidence>
<name>A0A0C1KYY7_9BACT</name>
<keyword evidence="4" id="KW-0472">Membrane</keyword>
<dbReference type="EMBL" id="JSVC01000027">
    <property type="protein sequence ID" value="KIC92907.1"/>
    <property type="molecule type" value="Genomic_DNA"/>
</dbReference>
<evidence type="ECO:0000256" key="5">
    <source>
        <dbReference type="ARBA" id="ARBA00023237"/>
    </source>
</evidence>
<sequence length="442" mass="49677">MKKYKYILLLIALPLFILQACKKEIGNLNSPTTDEFLENASKAELNNLVTGIESGMRTNLPMYLDVMGMIGREMYRFSGAEPRYTTELLGFGDATLDNNTFYLNNPWQSRYRVVKNCNLLIEAANNSTLLNDAEKKGYYGFAKTFKAYQLLINLNMTYDSIRIDVADPDNLGPLVTNPQALQDISDLLDEGLSDFSGAEITFALTSGFSSAFAALPDLNDQAGMVKVNRALAARVYAYRAQWDNVLTALNESFFGLQLPLSYGISHVFTTGAGDQVNTAFFPPNQTGEVRLAHPSYVPDLQPNDDREGKTLQREEPASSNDLTSDRDVWVYTSQLAPIPIIKNEELILLYAEAKIQLGQFPDAVTALNRIRQEHGLTPYAGAITQNALVDEMLYNRRYSLFFEGHRWVDMRRYNRLSELPLDRPGDDVWVEFPVPLTELPGQ</sequence>
<keyword evidence="3" id="KW-0732">Signal</keyword>
<dbReference type="STRING" id="1349421.OI18_20770"/>
<comment type="similarity">
    <text evidence="2">Belongs to the SusD family.</text>
</comment>
<feature type="region of interest" description="Disordered" evidence="6">
    <location>
        <begin position="295"/>
        <end position="321"/>
    </location>
</feature>
<evidence type="ECO:0000259" key="7">
    <source>
        <dbReference type="Pfam" id="PF07980"/>
    </source>
</evidence>
<dbReference type="AlphaFoldDB" id="A0A0C1KYY7"/>
<accession>A0A0C1KYY7</accession>
<comment type="caution">
    <text evidence="8">The sequence shown here is derived from an EMBL/GenBank/DDBJ whole genome shotgun (WGS) entry which is preliminary data.</text>
</comment>
<dbReference type="CDD" id="cd08977">
    <property type="entry name" value="SusD"/>
    <property type="match status" value="1"/>
</dbReference>
<dbReference type="Gene3D" id="1.25.40.390">
    <property type="match status" value="1"/>
</dbReference>
<organism evidence="8 9">
    <name type="scientific">Flavihumibacter solisilvae</name>
    <dbReference type="NCBI Taxonomy" id="1349421"/>
    <lineage>
        <taxon>Bacteria</taxon>
        <taxon>Pseudomonadati</taxon>
        <taxon>Bacteroidota</taxon>
        <taxon>Chitinophagia</taxon>
        <taxon>Chitinophagales</taxon>
        <taxon>Chitinophagaceae</taxon>
        <taxon>Flavihumibacter</taxon>
    </lineage>
</organism>
<gene>
    <name evidence="8" type="ORF">OI18_20770</name>
</gene>
<evidence type="ECO:0000256" key="6">
    <source>
        <dbReference type="SAM" id="MobiDB-lite"/>
    </source>
</evidence>
<dbReference type="RefSeq" id="WP_039143692.1">
    <property type="nucleotide sequence ID" value="NZ_JSVC01000027.1"/>
</dbReference>
<feature type="compositionally biased region" description="Basic and acidic residues" evidence="6">
    <location>
        <begin position="303"/>
        <end position="316"/>
    </location>
</feature>
<dbReference type="InterPro" id="IPR012944">
    <property type="entry name" value="SusD_RagB_dom"/>
</dbReference>
<feature type="domain" description="RagB/SusD" evidence="7">
    <location>
        <begin position="329"/>
        <end position="414"/>
    </location>
</feature>
<keyword evidence="5" id="KW-0998">Cell outer membrane</keyword>
<evidence type="ECO:0000256" key="1">
    <source>
        <dbReference type="ARBA" id="ARBA00004442"/>
    </source>
</evidence>
<protein>
    <submittedName>
        <fullName evidence="8">Carbohydrate-binding protein SusD</fullName>
    </submittedName>
</protein>
<evidence type="ECO:0000256" key="4">
    <source>
        <dbReference type="ARBA" id="ARBA00023136"/>
    </source>
</evidence>
<keyword evidence="9" id="KW-1185">Reference proteome</keyword>
<dbReference type="Pfam" id="PF07980">
    <property type="entry name" value="SusD_RagB"/>
    <property type="match status" value="1"/>
</dbReference>
<dbReference type="InterPro" id="IPR011990">
    <property type="entry name" value="TPR-like_helical_dom_sf"/>
</dbReference>
<dbReference type="PROSITE" id="PS51257">
    <property type="entry name" value="PROKAR_LIPOPROTEIN"/>
    <property type="match status" value="1"/>
</dbReference>